<evidence type="ECO:0000259" key="8">
    <source>
        <dbReference type="Pfam" id="PF02779"/>
    </source>
</evidence>
<dbReference type="InterPro" id="IPR005475">
    <property type="entry name" value="Transketolase-like_Pyr-bd"/>
</dbReference>
<dbReference type="InterPro" id="IPR049557">
    <property type="entry name" value="Transketolase_CS"/>
</dbReference>
<dbReference type="PROSITE" id="PS00801">
    <property type="entry name" value="TRANSKETOLASE_1"/>
    <property type="match status" value="1"/>
</dbReference>
<evidence type="ECO:0000256" key="3">
    <source>
        <dbReference type="ARBA" id="ARBA00011738"/>
    </source>
</evidence>
<organism evidence="9 10">
    <name type="scientific">Gossypium lobatum</name>
    <dbReference type="NCBI Taxonomy" id="34289"/>
    <lineage>
        <taxon>Eukaryota</taxon>
        <taxon>Viridiplantae</taxon>
        <taxon>Streptophyta</taxon>
        <taxon>Embryophyta</taxon>
        <taxon>Tracheophyta</taxon>
        <taxon>Spermatophyta</taxon>
        <taxon>Magnoliopsida</taxon>
        <taxon>eudicotyledons</taxon>
        <taxon>Gunneridae</taxon>
        <taxon>Pentapetalae</taxon>
        <taxon>rosids</taxon>
        <taxon>malvids</taxon>
        <taxon>Malvales</taxon>
        <taxon>Malvaceae</taxon>
        <taxon>Malvoideae</taxon>
        <taxon>Gossypium</taxon>
    </lineage>
</organism>
<comment type="caution">
    <text evidence="9">The sequence shown here is derived from an EMBL/GenBank/DDBJ whole genome shotgun (WGS) entry which is preliminary data.</text>
</comment>
<comment type="subunit">
    <text evidence="3">Homodimer.</text>
</comment>
<dbReference type="GO" id="GO:0008661">
    <property type="term" value="F:1-deoxy-D-xylulose-5-phosphate synthase activity"/>
    <property type="evidence" value="ECO:0007669"/>
    <property type="project" value="InterPro"/>
</dbReference>
<dbReference type="CDD" id="cd07033">
    <property type="entry name" value="TPP_PYR_DXS_TK_like"/>
    <property type="match status" value="1"/>
</dbReference>
<evidence type="ECO:0000256" key="1">
    <source>
        <dbReference type="ARBA" id="ARBA00001946"/>
    </source>
</evidence>
<comment type="cofactor">
    <cofactor evidence="1">
        <name>Mg(2+)</name>
        <dbReference type="ChEBI" id="CHEBI:18420"/>
    </cofactor>
</comment>
<dbReference type="PANTHER" id="PTHR43322">
    <property type="entry name" value="1-D-DEOXYXYLULOSE 5-PHOSPHATE SYNTHASE-RELATED"/>
    <property type="match status" value="1"/>
</dbReference>
<keyword evidence="5" id="KW-0479">Metal-binding</keyword>
<reference evidence="9 10" key="1">
    <citation type="journal article" date="2019" name="Genome Biol. Evol.">
        <title>Insights into the evolution of the New World diploid cottons (Gossypium, subgenus Houzingenia) based on genome sequencing.</title>
        <authorList>
            <person name="Grover C.E."/>
            <person name="Arick M.A. 2nd"/>
            <person name="Thrash A."/>
            <person name="Conover J.L."/>
            <person name="Sanders W.S."/>
            <person name="Peterson D.G."/>
            <person name="Frelichowski J.E."/>
            <person name="Scheffler J.A."/>
            <person name="Scheffler B.E."/>
            <person name="Wendel J.F."/>
        </authorList>
    </citation>
    <scope>NUCLEOTIDE SEQUENCE [LARGE SCALE GENOMIC DNA]</scope>
    <source>
        <strain evidence="9">157</strain>
        <tissue evidence="9">Leaf</tissue>
    </source>
</reference>
<keyword evidence="4" id="KW-0808">Transferase</keyword>
<comment type="cofactor">
    <cofactor evidence="2">
        <name>thiamine diphosphate</name>
        <dbReference type="ChEBI" id="CHEBI:58937"/>
    </cofactor>
</comment>
<dbReference type="AlphaFoldDB" id="A0A7J8MDK7"/>
<feature type="domain" description="Transketolase-like pyrimidine-binding" evidence="8">
    <location>
        <begin position="386"/>
        <end position="456"/>
    </location>
</feature>
<dbReference type="SUPFAM" id="SSF52518">
    <property type="entry name" value="Thiamin diphosphate-binding fold (THDP-binding)"/>
    <property type="match status" value="1"/>
</dbReference>
<evidence type="ECO:0000256" key="7">
    <source>
        <dbReference type="ARBA" id="ARBA00023052"/>
    </source>
</evidence>
<protein>
    <recommendedName>
        <fullName evidence="8">Transketolase-like pyrimidine-binding domain-containing protein</fullName>
    </recommendedName>
</protein>
<dbReference type="NCBIfam" id="TIGR00204">
    <property type="entry name" value="dxs"/>
    <property type="match status" value="1"/>
</dbReference>
<evidence type="ECO:0000256" key="4">
    <source>
        <dbReference type="ARBA" id="ARBA00022679"/>
    </source>
</evidence>
<gene>
    <name evidence="9" type="ORF">Golob_007695</name>
</gene>
<dbReference type="InterPro" id="IPR029061">
    <property type="entry name" value="THDP-binding"/>
</dbReference>
<keyword evidence="10" id="KW-1185">Reference proteome</keyword>
<dbReference type="Pfam" id="PF02779">
    <property type="entry name" value="Transket_pyr"/>
    <property type="match status" value="1"/>
</dbReference>
<evidence type="ECO:0000313" key="10">
    <source>
        <dbReference type="Proteomes" id="UP000593572"/>
    </source>
</evidence>
<evidence type="ECO:0000256" key="6">
    <source>
        <dbReference type="ARBA" id="ARBA00022842"/>
    </source>
</evidence>
<keyword evidence="6" id="KW-0460">Magnesium</keyword>
<evidence type="ECO:0000256" key="2">
    <source>
        <dbReference type="ARBA" id="ARBA00001964"/>
    </source>
</evidence>
<feature type="non-terminal residue" evidence="9">
    <location>
        <position position="1"/>
    </location>
</feature>
<proteinExistence type="predicted"/>
<dbReference type="Proteomes" id="UP000593572">
    <property type="component" value="Unassembled WGS sequence"/>
</dbReference>
<dbReference type="CDD" id="cd02007">
    <property type="entry name" value="TPP_DXS"/>
    <property type="match status" value="1"/>
</dbReference>
<dbReference type="PANTHER" id="PTHR43322:SF4">
    <property type="entry name" value="1-DEOXY-D-XYLULOSE-5-PHOSPHATE SYNTHASE 2, CHLOROPLASTIC-RELATED"/>
    <property type="match status" value="1"/>
</dbReference>
<dbReference type="Gene3D" id="3.40.50.970">
    <property type="match status" value="2"/>
</dbReference>
<sequence length="456" mass="49111">MAVSASFLPPLPCLKPTLSSYKHLCPKACAGNFEGDEGCNKMRIRKENDGWKIDFSGKKPATPLLDTINYPLHMKNLSTRELEQLAAEVRADTVHTVSKTGGHLSSSLGVVELTIALHHVFDTPDDKIIWDVGHQAYPHKILTGRRSRMHTIRKTSGLAGFPKRDESVYDTFGAGHSSTSISAGLGMAVARDLLKKKNNVISVIGDGAMTAGLAYEAMNNAGFLDSNLIVVLNDNKQVSLPTATLQGPATPVGALSRALTKIQASAKFRKLREKAKGLTKQIGGQAHEIAAKVDEYARGMISASGSTLFEELGLYYIGPVDGHNIEDLVAMFEKVKAMPAPGPVLIHIVTEKGKGYPPAEAAIDKMHGVVNFDMETGKQFKSKSSTLSYTQYFAESLIKEAEADDKIVAIHAAMGGGTGLNFFQKRFPDRCFDVGIAEQHAVTFAAGLATEGLKPF</sequence>
<name>A0A7J8MDK7_9ROSI</name>
<evidence type="ECO:0000313" key="9">
    <source>
        <dbReference type="EMBL" id="MBA0562670.1"/>
    </source>
</evidence>
<keyword evidence="7" id="KW-0786">Thiamine pyrophosphate</keyword>
<evidence type="ECO:0000256" key="5">
    <source>
        <dbReference type="ARBA" id="ARBA00022723"/>
    </source>
</evidence>
<dbReference type="Pfam" id="PF13292">
    <property type="entry name" value="DXP_synthase_N"/>
    <property type="match status" value="1"/>
</dbReference>
<dbReference type="EMBL" id="JABEZX010000008">
    <property type="protein sequence ID" value="MBA0562670.1"/>
    <property type="molecule type" value="Genomic_DNA"/>
</dbReference>
<dbReference type="InterPro" id="IPR005477">
    <property type="entry name" value="Dxylulose-5-P_synthase"/>
</dbReference>
<dbReference type="GO" id="GO:0016114">
    <property type="term" value="P:terpenoid biosynthetic process"/>
    <property type="evidence" value="ECO:0007669"/>
    <property type="project" value="InterPro"/>
</dbReference>
<dbReference type="GO" id="GO:0046872">
    <property type="term" value="F:metal ion binding"/>
    <property type="evidence" value="ECO:0007669"/>
    <property type="project" value="UniProtKB-KW"/>
</dbReference>
<accession>A0A7J8MDK7</accession>